<dbReference type="Proteomes" id="UP000014500">
    <property type="component" value="Unassembled WGS sequence"/>
</dbReference>
<name>T1J0K8_STRMM</name>
<dbReference type="GO" id="GO:0007060">
    <property type="term" value="P:male meiosis chromosome segregation"/>
    <property type="evidence" value="ECO:0007669"/>
    <property type="project" value="TreeGrafter"/>
</dbReference>
<dbReference type="GO" id="GO:0007130">
    <property type="term" value="P:synaptonemal complex assembly"/>
    <property type="evidence" value="ECO:0007669"/>
    <property type="project" value="TreeGrafter"/>
</dbReference>
<dbReference type="STRING" id="126957.T1J0K8"/>
<accession>T1J0K8</accession>
<evidence type="ECO:0008006" key="3">
    <source>
        <dbReference type="Google" id="ProtNLM"/>
    </source>
</evidence>
<evidence type="ECO:0000313" key="1">
    <source>
        <dbReference type="EnsemblMetazoa" id="SMAR007059-PA"/>
    </source>
</evidence>
<dbReference type="GO" id="GO:0000801">
    <property type="term" value="C:central element"/>
    <property type="evidence" value="ECO:0007669"/>
    <property type="project" value="TreeGrafter"/>
</dbReference>
<evidence type="ECO:0000313" key="2">
    <source>
        <dbReference type="Proteomes" id="UP000014500"/>
    </source>
</evidence>
<dbReference type="AlphaFoldDB" id="T1J0K8"/>
<reference evidence="2" key="1">
    <citation type="submission" date="2011-05" db="EMBL/GenBank/DDBJ databases">
        <authorList>
            <person name="Richards S.R."/>
            <person name="Qu J."/>
            <person name="Jiang H."/>
            <person name="Jhangiani S.N."/>
            <person name="Agravi P."/>
            <person name="Goodspeed R."/>
            <person name="Gross S."/>
            <person name="Mandapat C."/>
            <person name="Jackson L."/>
            <person name="Mathew T."/>
            <person name="Pu L."/>
            <person name="Thornton R."/>
            <person name="Saada N."/>
            <person name="Wilczek-Boney K.B."/>
            <person name="Lee S."/>
            <person name="Kovar C."/>
            <person name="Wu Y."/>
            <person name="Scherer S.E."/>
            <person name="Worley K.C."/>
            <person name="Muzny D.M."/>
            <person name="Gibbs R."/>
        </authorList>
    </citation>
    <scope>NUCLEOTIDE SEQUENCE</scope>
    <source>
        <strain evidence="2">Brora</strain>
    </source>
</reference>
<organism evidence="1 2">
    <name type="scientific">Strigamia maritima</name>
    <name type="common">European centipede</name>
    <name type="synonym">Geophilus maritimus</name>
    <dbReference type="NCBI Taxonomy" id="126957"/>
    <lineage>
        <taxon>Eukaryota</taxon>
        <taxon>Metazoa</taxon>
        <taxon>Ecdysozoa</taxon>
        <taxon>Arthropoda</taxon>
        <taxon>Myriapoda</taxon>
        <taxon>Chilopoda</taxon>
        <taxon>Pleurostigmophora</taxon>
        <taxon>Geophilomorpha</taxon>
        <taxon>Linotaeniidae</taxon>
        <taxon>Strigamia</taxon>
    </lineage>
</organism>
<sequence>MASLLSENSDEIRSLIKEALYLSKDDNLQITLFKLRNICEDFFASTTGTAVFEKCQLNLEKESLVLWNLVAVNCEKYSKECIAAVNYIASRILRQMTNSIRDLSVEKKMILMKITTRTCRSLLDCDQVDRAQVILCDSSLIFDSLSDFDLDGSRSVMIAKFKFFNEMCRTEICVRRGKDEEGFVHVEKTKCLLGCLDKDFRVYLINFCYNLGLEFYYDKLYEKSTVWLRNALQVDKHGESDKILKLKIILCTNQHEHNILTTFHEWIKSKPTDSGAYKIIQFLIKYDRFPIAFDVLNQLETTLSRQNETGKFVHYFLAKLQTESHFEHAQRILAQFQGGNYILSCEMASAIGDFCLEKGQEFHKKFDYLRAIEWYNLSEYISTFVTDDRSNVLRTLQCKCICFIHVQDVDK</sequence>
<dbReference type="PANTHER" id="PTHR47083:SF1">
    <property type="entry name" value="TESTIS-EXPRESSED PROTEIN 11"/>
    <property type="match status" value="1"/>
</dbReference>
<reference evidence="1" key="2">
    <citation type="submission" date="2015-02" db="UniProtKB">
        <authorList>
            <consortium name="EnsemblMetazoa"/>
        </authorList>
    </citation>
    <scope>IDENTIFICATION</scope>
</reference>
<protein>
    <recommendedName>
        <fullName evidence="3">Protein ZIP4 homolog</fullName>
    </recommendedName>
</protein>
<dbReference type="EMBL" id="AFFK01020649">
    <property type="status" value="NOT_ANNOTATED_CDS"/>
    <property type="molecule type" value="Genomic_DNA"/>
</dbReference>
<dbReference type="HOGENOM" id="CLU_670103_0_0_1"/>
<dbReference type="EnsemblMetazoa" id="SMAR007059-RA">
    <property type="protein sequence ID" value="SMAR007059-PA"/>
    <property type="gene ID" value="SMAR007059"/>
</dbReference>
<proteinExistence type="predicted"/>
<keyword evidence="2" id="KW-1185">Reference proteome</keyword>
<dbReference type="InterPro" id="IPR042861">
    <property type="entry name" value="TEX11"/>
</dbReference>
<dbReference type="GO" id="GO:0007131">
    <property type="term" value="P:reciprocal meiotic recombination"/>
    <property type="evidence" value="ECO:0007669"/>
    <property type="project" value="TreeGrafter"/>
</dbReference>
<dbReference type="PANTHER" id="PTHR47083">
    <property type="entry name" value="TESTIS-EXPRESSED PROTEIN 11"/>
    <property type="match status" value="1"/>
</dbReference>